<dbReference type="EMBL" id="JBFWIC010000008">
    <property type="protein sequence ID" value="MEZ0474517.1"/>
    <property type="molecule type" value="Genomic_DNA"/>
</dbReference>
<feature type="compositionally biased region" description="Basic and acidic residues" evidence="1">
    <location>
        <begin position="13"/>
        <end position="24"/>
    </location>
</feature>
<evidence type="ECO:0000313" key="2">
    <source>
        <dbReference type="EMBL" id="MEZ0474517.1"/>
    </source>
</evidence>
<keyword evidence="3" id="KW-1185">Reference proteome</keyword>
<gene>
    <name evidence="2" type="ORF">AB6713_07780</name>
</gene>
<evidence type="ECO:0000313" key="3">
    <source>
        <dbReference type="Proteomes" id="UP001566331"/>
    </source>
</evidence>
<evidence type="ECO:0000256" key="1">
    <source>
        <dbReference type="SAM" id="MobiDB-lite"/>
    </source>
</evidence>
<protein>
    <submittedName>
        <fullName evidence="2">Uncharacterized protein</fullName>
    </submittedName>
</protein>
<sequence>MDEIVEYLLSARPDGHDAKPRDDPPSPVPAAPVPAEREKPGGAGTPDLLGLLFERLGDETVRRAIARLIFPH</sequence>
<feature type="region of interest" description="Disordered" evidence="1">
    <location>
        <begin position="9"/>
        <end position="46"/>
    </location>
</feature>
<comment type="caution">
    <text evidence="2">The sequence shown here is derived from an EMBL/GenBank/DDBJ whole genome shotgun (WGS) entry which is preliminary data.</text>
</comment>
<accession>A0ABV4HP62</accession>
<proteinExistence type="predicted"/>
<dbReference type="Proteomes" id="UP001566331">
    <property type="component" value="Unassembled WGS sequence"/>
</dbReference>
<dbReference type="RefSeq" id="WP_370563837.1">
    <property type="nucleotide sequence ID" value="NZ_JBFWIB010000005.1"/>
</dbReference>
<organism evidence="2 3">
    <name type="scientific">Luteimonas salinilitoris</name>
    <dbReference type="NCBI Taxonomy" id="3237697"/>
    <lineage>
        <taxon>Bacteria</taxon>
        <taxon>Pseudomonadati</taxon>
        <taxon>Pseudomonadota</taxon>
        <taxon>Gammaproteobacteria</taxon>
        <taxon>Lysobacterales</taxon>
        <taxon>Lysobacteraceae</taxon>
        <taxon>Luteimonas</taxon>
    </lineage>
</organism>
<name>A0ABV4HP62_9GAMM</name>
<reference evidence="2 3" key="1">
    <citation type="submission" date="2024-07" db="EMBL/GenBank/DDBJ databases">
        <title>Luteimonas salilacus sp. nov., isolated from the shore soil of Salt Lake in Tibet of China.</title>
        <authorList>
            <person name="Zhang X."/>
            <person name="Li A."/>
        </authorList>
    </citation>
    <scope>NUCLEOTIDE SEQUENCE [LARGE SCALE GENOMIC DNA]</scope>
    <source>
        <strain evidence="2 3">B3-2-R+30</strain>
    </source>
</reference>